<evidence type="ECO:0000256" key="5">
    <source>
        <dbReference type="ARBA" id="ARBA00022946"/>
    </source>
</evidence>
<dbReference type="GO" id="GO:0005743">
    <property type="term" value="C:mitochondrial inner membrane"/>
    <property type="evidence" value="ECO:0007669"/>
    <property type="project" value="UniProtKB-SubCell"/>
</dbReference>
<feature type="transmembrane region" description="Helical" evidence="12">
    <location>
        <begin position="163"/>
        <end position="183"/>
    </location>
</feature>
<evidence type="ECO:0000256" key="9">
    <source>
        <dbReference type="RuleBase" id="RU003945"/>
    </source>
</evidence>
<protein>
    <recommendedName>
        <fullName evidence="13">Membrane insertase YidC/Oxa/ALB C-terminal domain-containing protein</fullName>
    </recommendedName>
</protein>
<keyword evidence="3 9" id="KW-0812">Transmembrane</keyword>
<feature type="transmembrane region" description="Helical" evidence="12">
    <location>
        <begin position="285"/>
        <end position="305"/>
    </location>
</feature>
<dbReference type="PANTHER" id="PTHR12428">
    <property type="entry name" value="OXA1"/>
    <property type="match status" value="1"/>
</dbReference>
<accession>A0AA38RID1</accession>
<dbReference type="GO" id="GO:0032979">
    <property type="term" value="P:protein insertion into mitochondrial inner membrane from matrix"/>
    <property type="evidence" value="ECO:0007669"/>
    <property type="project" value="TreeGrafter"/>
</dbReference>
<proteinExistence type="inferred from homology"/>
<evidence type="ECO:0000256" key="8">
    <source>
        <dbReference type="ARBA" id="ARBA00023136"/>
    </source>
</evidence>
<dbReference type="GO" id="GO:0032977">
    <property type="term" value="F:membrane insertase activity"/>
    <property type="evidence" value="ECO:0007669"/>
    <property type="project" value="InterPro"/>
</dbReference>
<sequence>MLPSRGLSRLRPAFGQGQHALQQSSRPVARQFGSTAFPRARVASRSPAVRNVLNTRPVGASLVASSFVAAQQLRLPSQQRYASTQQPAQPAAAPSPAATPTPPTPEALPDVSATPVDLGSLDVLNMPEQIGYLKAMGLDFGWGPTAFMEYLLEHVYIYTGMPWWATIIAVGVLTRAVLFWPAVKAADTSFKMQELRKNPKYEALRKASMDFQAADRTKALVARQELQAFHKAAGIEMWRTFIPMLQMPIIFGFFRLFRGMAELPVPSLENGGVLWFTDLAAADPYYIMPVASAVTLFFVMRSSLPYMPADTANMMKLLGYIMTPLSLFFTLNFSAGLQLFLLTSGTLQGLQSILLLQPWFRKAVGLPPLVRTAAAQPLSAGAVTWQSPRTATAATTTTTATAASTTGSGNVFQEAKTTAQQARATLAQKLKEYTDKGDLKAGRDKARKYEERRALEEKERYYARMEEQRLKALEKKQGQEQQHGRQ</sequence>
<keyword evidence="7" id="KW-0496">Mitochondrion</keyword>
<evidence type="ECO:0000313" key="15">
    <source>
        <dbReference type="Proteomes" id="UP001174691"/>
    </source>
</evidence>
<name>A0AA38RID1_9PEZI</name>
<keyword evidence="10" id="KW-0175">Coiled coil</keyword>
<dbReference type="InterPro" id="IPR001708">
    <property type="entry name" value="YidC/ALB3/OXA1/COX18"/>
</dbReference>
<feature type="region of interest" description="Disordered" evidence="11">
    <location>
        <begin position="1"/>
        <end position="29"/>
    </location>
</feature>
<feature type="coiled-coil region" evidence="10">
    <location>
        <begin position="412"/>
        <end position="482"/>
    </location>
</feature>
<dbReference type="InterPro" id="IPR028055">
    <property type="entry name" value="YidC/Oxa/ALB_C"/>
</dbReference>
<evidence type="ECO:0000256" key="11">
    <source>
        <dbReference type="SAM" id="MobiDB-lite"/>
    </source>
</evidence>
<keyword evidence="5" id="KW-0809">Transit peptide</keyword>
<evidence type="ECO:0000256" key="1">
    <source>
        <dbReference type="ARBA" id="ARBA00004448"/>
    </source>
</evidence>
<reference evidence="14" key="1">
    <citation type="submission" date="2022-07" db="EMBL/GenBank/DDBJ databases">
        <title>Fungi with potential for degradation of polypropylene.</title>
        <authorList>
            <person name="Gostincar C."/>
        </authorList>
    </citation>
    <scope>NUCLEOTIDE SEQUENCE</scope>
    <source>
        <strain evidence="14">EXF-13287</strain>
    </source>
</reference>
<evidence type="ECO:0000256" key="6">
    <source>
        <dbReference type="ARBA" id="ARBA00022989"/>
    </source>
</evidence>
<evidence type="ECO:0000256" key="7">
    <source>
        <dbReference type="ARBA" id="ARBA00023128"/>
    </source>
</evidence>
<gene>
    <name evidence="14" type="ORF">NKR19_g7851</name>
</gene>
<dbReference type="CDD" id="cd20069">
    <property type="entry name" value="5TM_Oxa1-like"/>
    <property type="match status" value="1"/>
</dbReference>
<evidence type="ECO:0000259" key="13">
    <source>
        <dbReference type="Pfam" id="PF02096"/>
    </source>
</evidence>
<evidence type="ECO:0000256" key="2">
    <source>
        <dbReference type="ARBA" id="ARBA00009877"/>
    </source>
</evidence>
<feature type="compositionally biased region" description="Low complexity" evidence="11">
    <location>
        <begin position="82"/>
        <end position="96"/>
    </location>
</feature>
<feature type="transmembrane region" description="Helical" evidence="12">
    <location>
        <begin position="317"/>
        <end position="341"/>
    </location>
</feature>
<keyword evidence="15" id="KW-1185">Reference proteome</keyword>
<evidence type="ECO:0000256" key="3">
    <source>
        <dbReference type="ARBA" id="ARBA00022692"/>
    </source>
</evidence>
<feature type="domain" description="Membrane insertase YidC/Oxa/ALB C-terminal" evidence="13">
    <location>
        <begin position="163"/>
        <end position="354"/>
    </location>
</feature>
<dbReference type="Pfam" id="PF02096">
    <property type="entry name" value="60KD_IMP"/>
    <property type="match status" value="1"/>
</dbReference>
<dbReference type="AlphaFoldDB" id="A0AA38RID1"/>
<organism evidence="14 15">
    <name type="scientific">Coniochaeta hoffmannii</name>
    <dbReference type="NCBI Taxonomy" id="91930"/>
    <lineage>
        <taxon>Eukaryota</taxon>
        <taxon>Fungi</taxon>
        <taxon>Dikarya</taxon>
        <taxon>Ascomycota</taxon>
        <taxon>Pezizomycotina</taxon>
        <taxon>Sordariomycetes</taxon>
        <taxon>Sordariomycetidae</taxon>
        <taxon>Coniochaetales</taxon>
        <taxon>Coniochaetaceae</taxon>
        <taxon>Coniochaeta</taxon>
    </lineage>
</organism>
<feature type="transmembrane region" description="Helical" evidence="12">
    <location>
        <begin position="240"/>
        <end position="257"/>
    </location>
</feature>
<keyword evidence="6 12" id="KW-1133">Transmembrane helix</keyword>
<comment type="caution">
    <text evidence="14">The sequence shown here is derived from an EMBL/GenBank/DDBJ whole genome shotgun (WGS) entry which is preliminary data.</text>
</comment>
<evidence type="ECO:0000256" key="4">
    <source>
        <dbReference type="ARBA" id="ARBA00022792"/>
    </source>
</evidence>
<feature type="compositionally biased region" description="Pro residues" evidence="11">
    <location>
        <begin position="97"/>
        <end position="106"/>
    </location>
</feature>
<dbReference type="EMBL" id="JANBVN010000145">
    <property type="protein sequence ID" value="KAJ9138505.1"/>
    <property type="molecule type" value="Genomic_DNA"/>
</dbReference>
<dbReference type="Proteomes" id="UP001174691">
    <property type="component" value="Unassembled WGS sequence"/>
</dbReference>
<evidence type="ECO:0000256" key="12">
    <source>
        <dbReference type="SAM" id="Phobius"/>
    </source>
</evidence>
<dbReference type="PANTHER" id="PTHR12428:SF66">
    <property type="entry name" value="MITOCHONDRIAL INNER MEMBRANE PROTEIN OXA1L"/>
    <property type="match status" value="1"/>
</dbReference>
<feature type="region of interest" description="Disordered" evidence="11">
    <location>
        <begin position="78"/>
        <end position="112"/>
    </location>
</feature>
<keyword evidence="8 12" id="KW-0472">Membrane</keyword>
<evidence type="ECO:0000313" key="14">
    <source>
        <dbReference type="EMBL" id="KAJ9138505.1"/>
    </source>
</evidence>
<evidence type="ECO:0000256" key="10">
    <source>
        <dbReference type="SAM" id="Coils"/>
    </source>
</evidence>
<comment type="similarity">
    <text evidence="2 9">Belongs to the OXA1/ALB3/YidC family.</text>
</comment>
<keyword evidence="4" id="KW-0999">Mitochondrion inner membrane</keyword>
<comment type="subcellular location">
    <subcellularLocation>
        <location evidence="9">Membrane</location>
        <topology evidence="9">Multi-pass membrane protein</topology>
    </subcellularLocation>
    <subcellularLocation>
        <location evidence="1">Mitochondrion inner membrane</location>
        <topology evidence="1">Multi-pass membrane protein</topology>
    </subcellularLocation>
</comment>